<keyword evidence="2" id="KW-1185">Reference proteome</keyword>
<evidence type="ECO:0000313" key="1">
    <source>
        <dbReference type="EMBL" id="PIC55254.1"/>
    </source>
</evidence>
<evidence type="ECO:0000313" key="2">
    <source>
        <dbReference type="Proteomes" id="UP000230233"/>
    </source>
</evidence>
<dbReference type="EMBL" id="PDUG01000001">
    <property type="protein sequence ID" value="PIC55254.1"/>
    <property type="molecule type" value="Genomic_DNA"/>
</dbReference>
<gene>
    <name evidence="1" type="primary">Cnig_chr_I.g601</name>
    <name evidence="1" type="ORF">B9Z55_000601</name>
</gene>
<sequence>MIGRCEEILKQMINDTKAKIKHQLTAALVGSDGLEPGLVRMRQLARHSFHVYRDDGYDYLPTTDLFASVFAAFRNPLGLDTDFDSDDDTESSRKNDEYRDLAQIINDGEGRDEVEMHENVHTTMARLCDERCPSMELS</sequence>
<reference evidence="2" key="1">
    <citation type="submission" date="2017-10" db="EMBL/GenBank/DDBJ databases">
        <title>Rapid genome shrinkage in a self-fertile nematode reveals novel sperm competition proteins.</title>
        <authorList>
            <person name="Yin D."/>
            <person name="Schwarz E.M."/>
            <person name="Thomas C.G."/>
            <person name="Felde R.L."/>
            <person name="Korf I.F."/>
            <person name="Cutter A.D."/>
            <person name="Schartner C.M."/>
            <person name="Ralston E.J."/>
            <person name="Meyer B.J."/>
            <person name="Haag E.S."/>
        </authorList>
    </citation>
    <scope>NUCLEOTIDE SEQUENCE [LARGE SCALE GENOMIC DNA]</scope>
    <source>
        <strain evidence="2">JU1422</strain>
    </source>
</reference>
<dbReference type="AlphaFoldDB" id="A0A2G5VTY6"/>
<name>A0A2G5VTY6_9PELO</name>
<accession>A0A2G5VTY6</accession>
<organism evidence="1 2">
    <name type="scientific">Caenorhabditis nigoni</name>
    <dbReference type="NCBI Taxonomy" id="1611254"/>
    <lineage>
        <taxon>Eukaryota</taxon>
        <taxon>Metazoa</taxon>
        <taxon>Ecdysozoa</taxon>
        <taxon>Nematoda</taxon>
        <taxon>Chromadorea</taxon>
        <taxon>Rhabditida</taxon>
        <taxon>Rhabditina</taxon>
        <taxon>Rhabditomorpha</taxon>
        <taxon>Rhabditoidea</taxon>
        <taxon>Rhabditidae</taxon>
        <taxon>Peloderinae</taxon>
        <taxon>Caenorhabditis</taxon>
    </lineage>
</organism>
<dbReference type="Proteomes" id="UP000230233">
    <property type="component" value="Chromosome I"/>
</dbReference>
<protein>
    <submittedName>
        <fullName evidence="1">Uncharacterized protein</fullName>
    </submittedName>
</protein>
<comment type="caution">
    <text evidence="1">The sequence shown here is derived from an EMBL/GenBank/DDBJ whole genome shotgun (WGS) entry which is preliminary data.</text>
</comment>
<proteinExistence type="predicted"/>